<proteinExistence type="predicted"/>
<protein>
    <submittedName>
        <fullName evidence="2">Uncharacterized protein</fullName>
    </submittedName>
</protein>
<feature type="transmembrane region" description="Helical" evidence="1">
    <location>
        <begin position="20"/>
        <end position="38"/>
    </location>
</feature>
<sequence length="39" mass="4430">MTIPELSKVWITLMYAKKIAYIGTYLCYLVSLTSGCLLE</sequence>
<organism evidence="2 3">
    <name type="scientific">Planoprotostelium fungivorum</name>
    <dbReference type="NCBI Taxonomy" id="1890364"/>
    <lineage>
        <taxon>Eukaryota</taxon>
        <taxon>Amoebozoa</taxon>
        <taxon>Evosea</taxon>
        <taxon>Variosea</taxon>
        <taxon>Cavosteliida</taxon>
        <taxon>Cavosteliaceae</taxon>
        <taxon>Planoprotostelium</taxon>
    </lineage>
</organism>
<dbReference type="EMBL" id="MDYQ01000751">
    <property type="protein sequence ID" value="PRP72913.1"/>
    <property type="molecule type" value="Genomic_DNA"/>
</dbReference>
<dbReference type="Proteomes" id="UP000241769">
    <property type="component" value="Unassembled WGS sequence"/>
</dbReference>
<keyword evidence="3" id="KW-1185">Reference proteome</keyword>
<gene>
    <name evidence="2" type="ORF">PROFUN_17118</name>
</gene>
<evidence type="ECO:0000313" key="3">
    <source>
        <dbReference type="Proteomes" id="UP000241769"/>
    </source>
</evidence>
<comment type="caution">
    <text evidence="2">The sequence shown here is derived from an EMBL/GenBank/DDBJ whole genome shotgun (WGS) entry which is preliminary data.</text>
</comment>
<keyword evidence="1" id="KW-0812">Transmembrane</keyword>
<keyword evidence="1" id="KW-1133">Transmembrane helix</keyword>
<dbReference type="InParanoid" id="A0A2P6MMI9"/>
<dbReference type="AlphaFoldDB" id="A0A2P6MMI9"/>
<accession>A0A2P6MMI9</accession>
<name>A0A2P6MMI9_9EUKA</name>
<reference evidence="2 3" key="1">
    <citation type="journal article" date="2018" name="Genome Biol. Evol.">
        <title>Multiple Roots of Fruiting Body Formation in Amoebozoa.</title>
        <authorList>
            <person name="Hillmann F."/>
            <person name="Forbes G."/>
            <person name="Novohradska S."/>
            <person name="Ferling I."/>
            <person name="Riege K."/>
            <person name="Groth M."/>
            <person name="Westermann M."/>
            <person name="Marz M."/>
            <person name="Spaller T."/>
            <person name="Winckler T."/>
            <person name="Schaap P."/>
            <person name="Glockner G."/>
        </authorList>
    </citation>
    <scope>NUCLEOTIDE SEQUENCE [LARGE SCALE GENOMIC DNA]</scope>
    <source>
        <strain evidence="2 3">Jena</strain>
    </source>
</reference>
<evidence type="ECO:0000256" key="1">
    <source>
        <dbReference type="SAM" id="Phobius"/>
    </source>
</evidence>
<keyword evidence="1" id="KW-0472">Membrane</keyword>
<evidence type="ECO:0000313" key="2">
    <source>
        <dbReference type="EMBL" id="PRP72913.1"/>
    </source>
</evidence>